<evidence type="ECO:0000313" key="2">
    <source>
        <dbReference type="EMBL" id="KAJ7215507.1"/>
    </source>
</evidence>
<feature type="compositionally biased region" description="Basic and acidic residues" evidence="1">
    <location>
        <begin position="111"/>
        <end position="122"/>
    </location>
</feature>
<dbReference type="EMBL" id="JARJCW010000017">
    <property type="protein sequence ID" value="KAJ7215507.1"/>
    <property type="molecule type" value="Genomic_DNA"/>
</dbReference>
<dbReference type="Proteomes" id="UP001219525">
    <property type="component" value="Unassembled WGS sequence"/>
</dbReference>
<gene>
    <name evidence="2" type="ORF">GGX14DRAFT_542049</name>
</gene>
<protein>
    <submittedName>
        <fullName evidence="2">Uncharacterized protein</fullName>
    </submittedName>
</protein>
<proteinExistence type="predicted"/>
<accession>A0AAD6VKD6</accession>
<evidence type="ECO:0000313" key="3">
    <source>
        <dbReference type="Proteomes" id="UP001219525"/>
    </source>
</evidence>
<comment type="caution">
    <text evidence="2">The sequence shown here is derived from an EMBL/GenBank/DDBJ whole genome shotgun (WGS) entry which is preliminary data.</text>
</comment>
<sequence>MPGGVCGARPQAASRRSKSQERNPGSSGSQLEERLKRATKAAPGWKTPNECGCGPARRETGEDDRRRSEQPDTQKGAARQSDSAAGERLRDGPPKQSAATNSGRQWTEGKGCVDGRKDEGMQ</sequence>
<dbReference type="AlphaFoldDB" id="A0AAD6VKD6"/>
<reference evidence="2" key="1">
    <citation type="submission" date="2023-03" db="EMBL/GenBank/DDBJ databases">
        <title>Massive genome expansion in bonnet fungi (Mycena s.s.) driven by repeated elements and novel gene families across ecological guilds.</title>
        <authorList>
            <consortium name="Lawrence Berkeley National Laboratory"/>
            <person name="Harder C.B."/>
            <person name="Miyauchi S."/>
            <person name="Viragh M."/>
            <person name="Kuo A."/>
            <person name="Thoen E."/>
            <person name="Andreopoulos B."/>
            <person name="Lu D."/>
            <person name="Skrede I."/>
            <person name="Drula E."/>
            <person name="Henrissat B."/>
            <person name="Morin E."/>
            <person name="Kohler A."/>
            <person name="Barry K."/>
            <person name="LaButti K."/>
            <person name="Morin E."/>
            <person name="Salamov A."/>
            <person name="Lipzen A."/>
            <person name="Mereny Z."/>
            <person name="Hegedus B."/>
            <person name="Baldrian P."/>
            <person name="Stursova M."/>
            <person name="Weitz H."/>
            <person name="Taylor A."/>
            <person name="Grigoriev I.V."/>
            <person name="Nagy L.G."/>
            <person name="Martin F."/>
            <person name="Kauserud H."/>
        </authorList>
    </citation>
    <scope>NUCLEOTIDE SEQUENCE</scope>
    <source>
        <strain evidence="2">9144</strain>
    </source>
</reference>
<feature type="region of interest" description="Disordered" evidence="1">
    <location>
        <begin position="1"/>
        <end position="122"/>
    </location>
</feature>
<name>A0AAD6VKD6_9AGAR</name>
<feature type="compositionally biased region" description="Basic and acidic residues" evidence="1">
    <location>
        <begin position="56"/>
        <end position="72"/>
    </location>
</feature>
<keyword evidence="3" id="KW-1185">Reference proteome</keyword>
<evidence type="ECO:0000256" key="1">
    <source>
        <dbReference type="SAM" id="MobiDB-lite"/>
    </source>
</evidence>
<organism evidence="2 3">
    <name type="scientific">Mycena pura</name>
    <dbReference type="NCBI Taxonomy" id="153505"/>
    <lineage>
        <taxon>Eukaryota</taxon>
        <taxon>Fungi</taxon>
        <taxon>Dikarya</taxon>
        <taxon>Basidiomycota</taxon>
        <taxon>Agaricomycotina</taxon>
        <taxon>Agaricomycetes</taxon>
        <taxon>Agaricomycetidae</taxon>
        <taxon>Agaricales</taxon>
        <taxon>Marasmiineae</taxon>
        <taxon>Mycenaceae</taxon>
        <taxon>Mycena</taxon>
    </lineage>
</organism>